<evidence type="ECO:0000256" key="2">
    <source>
        <dbReference type="SAM" id="Phobius"/>
    </source>
</evidence>
<keyword evidence="2" id="KW-0812">Transmembrane</keyword>
<dbReference type="AlphaFoldDB" id="A0A9R1NRJ2"/>
<sequence>MAMIFQEEFQPAWEEDLYTELDSIAAKIGMAFGVLVAFLFLVVFAACWWKRRQNVIRGQKLAAAREAPYAKSRTQFTRDVQMGKHHRPHETSPRGGNNESSPHLLA</sequence>
<dbReference type="EMBL" id="LT934113">
    <property type="protein sequence ID" value="VAH29840.1"/>
    <property type="molecule type" value="Genomic_DNA"/>
</dbReference>
<keyword evidence="2" id="KW-1133">Transmembrane helix</keyword>
<dbReference type="Proteomes" id="UP000324705">
    <property type="component" value="Chromosome 2A"/>
</dbReference>
<keyword evidence="2" id="KW-0472">Membrane</keyword>
<evidence type="ECO:0000313" key="3">
    <source>
        <dbReference type="EMBL" id="VAH29840.1"/>
    </source>
</evidence>
<evidence type="ECO:0000313" key="4">
    <source>
        <dbReference type="Proteomes" id="UP000324705"/>
    </source>
</evidence>
<feature type="compositionally biased region" description="Polar residues" evidence="1">
    <location>
        <begin position="94"/>
        <end position="106"/>
    </location>
</feature>
<accession>A0A9R1NRJ2</accession>
<protein>
    <submittedName>
        <fullName evidence="3">Uncharacterized protein</fullName>
    </submittedName>
</protein>
<organism evidence="3 4">
    <name type="scientific">Triticum turgidum subsp. durum</name>
    <name type="common">Durum wheat</name>
    <name type="synonym">Triticum durum</name>
    <dbReference type="NCBI Taxonomy" id="4567"/>
    <lineage>
        <taxon>Eukaryota</taxon>
        <taxon>Viridiplantae</taxon>
        <taxon>Streptophyta</taxon>
        <taxon>Embryophyta</taxon>
        <taxon>Tracheophyta</taxon>
        <taxon>Spermatophyta</taxon>
        <taxon>Magnoliopsida</taxon>
        <taxon>Liliopsida</taxon>
        <taxon>Poales</taxon>
        <taxon>Poaceae</taxon>
        <taxon>BOP clade</taxon>
        <taxon>Pooideae</taxon>
        <taxon>Triticodae</taxon>
        <taxon>Triticeae</taxon>
        <taxon>Triticinae</taxon>
        <taxon>Triticum</taxon>
    </lineage>
</organism>
<reference evidence="3 4" key="1">
    <citation type="submission" date="2017-09" db="EMBL/GenBank/DDBJ databases">
        <authorList>
            <consortium name="International Durum Wheat Genome Sequencing Consortium (IDWGSC)"/>
            <person name="Milanesi L."/>
        </authorList>
    </citation>
    <scope>NUCLEOTIDE SEQUENCE [LARGE SCALE GENOMIC DNA]</scope>
    <source>
        <strain evidence="4">cv. Svevo</strain>
    </source>
</reference>
<name>A0A9R1NRJ2_TRITD</name>
<gene>
    <name evidence="3" type="ORF">TRITD_2Av1G100540</name>
</gene>
<dbReference type="Gramene" id="TRITD2Av1G100540.20">
    <property type="protein sequence ID" value="TRITD2Av1G100540.20"/>
    <property type="gene ID" value="TRITD2Av1G100540"/>
</dbReference>
<evidence type="ECO:0000256" key="1">
    <source>
        <dbReference type="SAM" id="MobiDB-lite"/>
    </source>
</evidence>
<keyword evidence="4" id="KW-1185">Reference proteome</keyword>
<proteinExistence type="predicted"/>
<feature type="region of interest" description="Disordered" evidence="1">
    <location>
        <begin position="69"/>
        <end position="106"/>
    </location>
</feature>
<feature type="transmembrane region" description="Helical" evidence="2">
    <location>
        <begin position="24"/>
        <end position="49"/>
    </location>
</feature>